<dbReference type="SMART" id="SM00530">
    <property type="entry name" value="HTH_XRE"/>
    <property type="match status" value="1"/>
</dbReference>
<comment type="caution">
    <text evidence="6">The sequence shown here is derived from an EMBL/GenBank/DDBJ whole genome shotgun (WGS) entry which is preliminary data.</text>
</comment>
<dbReference type="InterPro" id="IPR001387">
    <property type="entry name" value="Cro/C1-type_HTH"/>
</dbReference>
<dbReference type="CDD" id="cd02209">
    <property type="entry name" value="cupin_XRE_C"/>
    <property type="match status" value="1"/>
</dbReference>
<evidence type="ECO:0000256" key="4">
    <source>
        <dbReference type="SAM" id="MobiDB-lite"/>
    </source>
</evidence>
<accession>A0ABV1Z778</accession>
<dbReference type="Proteomes" id="UP001433071">
    <property type="component" value="Unassembled WGS sequence"/>
</dbReference>
<evidence type="ECO:0000256" key="2">
    <source>
        <dbReference type="ARBA" id="ARBA00023125"/>
    </source>
</evidence>
<evidence type="ECO:0000313" key="7">
    <source>
        <dbReference type="Proteomes" id="UP001433071"/>
    </source>
</evidence>
<evidence type="ECO:0000256" key="3">
    <source>
        <dbReference type="ARBA" id="ARBA00023163"/>
    </source>
</evidence>
<dbReference type="SUPFAM" id="SSF47413">
    <property type="entry name" value="lambda repressor-like DNA-binding domains"/>
    <property type="match status" value="1"/>
</dbReference>
<dbReference type="Pfam" id="PF01381">
    <property type="entry name" value="HTH_3"/>
    <property type="match status" value="1"/>
</dbReference>
<dbReference type="EMBL" id="JAMYQB010000032">
    <property type="protein sequence ID" value="MER9407937.1"/>
    <property type="molecule type" value="Genomic_DNA"/>
</dbReference>
<dbReference type="InterPro" id="IPR010982">
    <property type="entry name" value="Lambda_DNA-bd_dom_sf"/>
</dbReference>
<dbReference type="InterPro" id="IPR013096">
    <property type="entry name" value="Cupin_2"/>
</dbReference>
<evidence type="ECO:0000256" key="1">
    <source>
        <dbReference type="ARBA" id="ARBA00023015"/>
    </source>
</evidence>
<organism evidence="6 7">
    <name type="scientific">Mesorhizobium caraganae</name>
    <dbReference type="NCBI Taxonomy" id="483206"/>
    <lineage>
        <taxon>Bacteria</taxon>
        <taxon>Pseudomonadati</taxon>
        <taxon>Pseudomonadota</taxon>
        <taxon>Alphaproteobacteria</taxon>
        <taxon>Hyphomicrobiales</taxon>
        <taxon>Phyllobacteriaceae</taxon>
        <taxon>Mesorhizobium</taxon>
    </lineage>
</organism>
<dbReference type="RefSeq" id="WP_352447875.1">
    <property type="nucleotide sequence ID" value="NZ_JAMYQB010000032.1"/>
</dbReference>
<gene>
    <name evidence="6" type="ORF">NKI36_28400</name>
</gene>
<keyword evidence="1" id="KW-0805">Transcription regulation</keyword>
<keyword evidence="2" id="KW-0238">DNA-binding</keyword>
<feature type="region of interest" description="Disordered" evidence="4">
    <location>
        <begin position="195"/>
        <end position="214"/>
    </location>
</feature>
<dbReference type="SUPFAM" id="SSF51182">
    <property type="entry name" value="RmlC-like cupins"/>
    <property type="match status" value="1"/>
</dbReference>
<dbReference type="InterPro" id="IPR011051">
    <property type="entry name" value="RmlC_Cupin_sf"/>
</dbReference>
<dbReference type="InterPro" id="IPR014710">
    <property type="entry name" value="RmlC-like_jellyroll"/>
</dbReference>
<keyword evidence="7" id="KW-1185">Reference proteome</keyword>
<dbReference type="InterPro" id="IPR050807">
    <property type="entry name" value="TransReg_Diox_bact_type"/>
</dbReference>
<sequence length="214" mass="22833">MTDVTTAMDSEQVLGKAIAVRTRDLRRDQNLTLDRLAKLSGLSKGTVVSLEQGKANPSIGILCRLAAAFSLSVADLLNDDASTVRLPIERTETRTLWTSAKGSFAQLHSSTSGRTMFELWSWVIMPGDVFSADAHSPDTRELISVTQGSLSVVVGTHAVILSQGESARLVTDQPHTYAAVSDVPAHFSMAVLERGGQRDAGRSSTATKMPGPVP</sequence>
<keyword evidence="3" id="KW-0804">Transcription</keyword>
<dbReference type="PROSITE" id="PS50943">
    <property type="entry name" value="HTH_CROC1"/>
    <property type="match status" value="1"/>
</dbReference>
<feature type="domain" description="HTH cro/C1-type" evidence="5">
    <location>
        <begin position="23"/>
        <end position="76"/>
    </location>
</feature>
<dbReference type="Gene3D" id="2.60.120.10">
    <property type="entry name" value="Jelly Rolls"/>
    <property type="match status" value="1"/>
</dbReference>
<evidence type="ECO:0000313" key="6">
    <source>
        <dbReference type="EMBL" id="MER9407937.1"/>
    </source>
</evidence>
<dbReference type="CDD" id="cd00093">
    <property type="entry name" value="HTH_XRE"/>
    <property type="match status" value="1"/>
</dbReference>
<dbReference type="PANTHER" id="PTHR46797">
    <property type="entry name" value="HTH-TYPE TRANSCRIPTIONAL REGULATOR"/>
    <property type="match status" value="1"/>
</dbReference>
<protein>
    <submittedName>
        <fullName evidence="6">XRE family transcriptional regulator</fullName>
    </submittedName>
</protein>
<dbReference type="Gene3D" id="1.10.260.40">
    <property type="entry name" value="lambda repressor-like DNA-binding domains"/>
    <property type="match status" value="1"/>
</dbReference>
<dbReference type="Pfam" id="PF07883">
    <property type="entry name" value="Cupin_2"/>
    <property type="match status" value="1"/>
</dbReference>
<reference evidence="6 7" key="1">
    <citation type="journal article" date="2024" name="Proc. Natl. Acad. Sci. U.S.A.">
        <title>The evolutionary genomics of adaptation to stress in wild rhizobium bacteria.</title>
        <authorList>
            <person name="Kehlet-Delgado H."/>
            <person name="Montoya A.P."/>
            <person name="Jensen K.T."/>
            <person name="Wendlandt C.E."/>
            <person name="Dexheimer C."/>
            <person name="Roberts M."/>
            <person name="Torres Martinez L."/>
            <person name="Friesen M.L."/>
            <person name="Griffitts J.S."/>
            <person name="Porter S.S."/>
        </authorList>
    </citation>
    <scope>NUCLEOTIDE SEQUENCE [LARGE SCALE GENOMIC DNA]</scope>
    <source>
        <strain evidence="6 7">M0641</strain>
    </source>
</reference>
<name>A0ABV1Z778_9HYPH</name>
<evidence type="ECO:0000259" key="5">
    <source>
        <dbReference type="PROSITE" id="PS50943"/>
    </source>
</evidence>
<proteinExistence type="predicted"/>
<dbReference type="PANTHER" id="PTHR46797:SF23">
    <property type="entry name" value="HTH-TYPE TRANSCRIPTIONAL REGULATOR SUTR"/>
    <property type="match status" value="1"/>
</dbReference>